<accession>A0A0F8YIX1</accession>
<name>A0A0F8YIX1_9ZZZZ</name>
<organism evidence="2">
    <name type="scientific">marine sediment metagenome</name>
    <dbReference type="NCBI Taxonomy" id="412755"/>
    <lineage>
        <taxon>unclassified sequences</taxon>
        <taxon>metagenomes</taxon>
        <taxon>ecological metagenomes</taxon>
    </lineage>
</organism>
<protein>
    <submittedName>
        <fullName evidence="2">Uncharacterized protein</fullName>
    </submittedName>
</protein>
<evidence type="ECO:0000313" key="2">
    <source>
        <dbReference type="EMBL" id="KKK81337.1"/>
    </source>
</evidence>
<keyword evidence="1" id="KW-1133">Transmembrane helix</keyword>
<comment type="caution">
    <text evidence="2">The sequence shown here is derived from an EMBL/GenBank/DDBJ whole genome shotgun (WGS) entry which is preliminary data.</text>
</comment>
<dbReference type="AlphaFoldDB" id="A0A0F8YIX1"/>
<keyword evidence="1" id="KW-0812">Transmembrane</keyword>
<evidence type="ECO:0000256" key="1">
    <source>
        <dbReference type="SAM" id="Phobius"/>
    </source>
</evidence>
<proteinExistence type="predicted"/>
<sequence>MSILRRIVRLVRVDYVPRILDVVGMGCIVAAAFIAFGLAPALVTTGVALLIAGWASE</sequence>
<feature type="transmembrane region" description="Helical" evidence="1">
    <location>
        <begin position="21"/>
        <end position="54"/>
    </location>
</feature>
<reference evidence="2" key="1">
    <citation type="journal article" date="2015" name="Nature">
        <title>Complex archaea that bridge the gap between prokaryotes and eukaryotes.</title>
        <authorList>
            <person name="Spang A."/>
            <person name="Saw J.H."/>
            <person name="Jorgensen S.L."/>
            <person name="Zaremba-Niedzwiedzka K."/>
            <person name="Martijn J."/>
            <person name="Lind A.E."/>
            <person name="van Eijk R."/>
            <person name="Schleper C."/>
            <person name="Guy L."/>
            <person name="Ettema T.J."/>
        </authorList>
    </citation>
    <scope>NUCLEOTIDE SEQUENCE</scope>
</reference>
<gene>
    <name evidence="2" type="ORF">LCGC14_2814480</name>
</gene>
<dbReference type="EMBL" id="LAZR01053168">
    <property type="protein sequence ID" value="KKK81337.1"/>
    <property type="molecule type" value="Genomic_DNA"/>
</dbReference>
<keyword evidence="1" id="KW-0472">Membrane</keyword>